<feature type="domain" description="BioF2-like acetyltransferase" evidence="1">
    <location>
        <begin position="203"/>
        <end position="358"/>
    </location>
</feature>
<dbReference type="InterPro" id="IPR038740">
    <property type="entry name" value="BioF2-like_GNAT_dom"/>
</dbReference>
<sequence length="413" mass="46022">MQTQKFDVREQPSDDAALADTAISRLRQVSMKLAMANIDIAVFDAMQPLEDDWRALEADNLQSLHQSYDWCAAWVSAFQRPLAILKGTYAGETAFILPVEIVKSRGLAVAKFIAADHSNINTGLFSRNFAESGGSIDAEKFARQLQQALKGRADLLLLQNIPLEWRGRQTPLTGLPMVQNQNHAYQLPLLAVFEDTLKQINAKSRRKKFRVQTRRLEAAGGVEYVIPETSEEQHRLLDIFFRLKSARFASLGLPDVFADRETKVFLNGLIDKQDDTRQSFGLQMHALRLKDGNKDRIAAISGISRKGDHVICQFGAIDEDLVPDTSPGEFLYWQTISGLHGQGVALFDFGLGDQTYKRSWAPVETAHYDVVLPVSPIGVAAGAAHRIVTRGKAHIKARPKLYKFAQAIRARIG</sequence>
<evidence type="ECO:0000259" key="1">
    <source>
        <dbReference type="Pfam" id="PF13480"/>
    </source>
</evidence>
<dbReference type="EMBL" id="CP006986">
    <property type="protein sequence ID" value="AIC26754.1"/>
    <property type="molecule type" value="Genomic_DNA"/>
</dbReference>
<protein>
    <submittedName>
        <fullName evidence="2">N-acetyltransferase family protein</fullName>
    </submittedName>
</protein>
<reference evidence="2 3" key="1">
    <citation type="submission" date="2013-12" db="EMBL/GenBank/DDBJ databases">
        <title>Complete genome sequence of Rhizobium etli bv. mimosae IE4771.</title>
        <authorList>
            <person name="Bustos P."/>
            <person name="Santamaria R.I."/>
            <person name="Lozano L."/>
            <person name="Ormeno-Orrillo E."/>
            <person name="Rogel M.A."/>
            <person name="Romero D."/>
            <person name="Cevallos M.A."/>
            <person name="Martinez-Romero E."/>
            <person name="Gonzalez V."/>
        </authorList>
    </citation>
    <scope>NUCLEOTIDE SEQUENCE [LARGE SCALE GENOMIC DNA]</scope>
    <source>
        <strain evidence="2 3">IE4771</strain>
    </source>
</reference>
<dbReference type="AlphaFoldDB" id="A0A060HZ35"/>
<dbReference type="Gene3D" id="3.40.630.30">
    <property type="match status" value="1"/>
</dbReference>
<gene>
    <name evidence="2" type="ORF">IE4771_CH01611</name>
</gene>
<dbReference type="OrthoDB" id="8193702at2"/>
<dbReference type="InterPro" id="IPR016181">
    <property type="entry name" value="Acyl_CoA_acyltransferase"/>
</dbReference>
<evidence type="ECO:0000313" key="2">
    <source>
        <dbReference type="EMBL" id="AIC26754.1"/>
    </source>
</evidence>
<dbReference type="Proteomes" id="UP000027180">
    <property type="component" value="Chromosome"/>
</dbReference>
<dbReference type="KEGG" id="rei:IE4771_CH01611"/>
<proteinExistence type="predicted"/>
<dbReference type="Pfam" id="PF13480">
    <property type="entry name" value="Acetyltransf_6"/>
    <property type="match status" value="1"/>
</dbReference>
<name>A0A060HZ35_RHIET</name>
<dbReference type="SUPFAM" id="SSF55729">
    <property type="entry name" value="Acyl-CoA N-acyltransferases (Nat)"/>
    <property type="match status" value="1"/>
</dbReference>
<dbReference type="HOGENOM" id="CLU_046277_2_0_5"/>
<dbReference type="RefSeq" id="WP_038688149.1">
    <property type="nucleotide sequence ID" value="NZ_CP006986.1"/>
</dbReference>
<accession>A0A060HZ35</accession>
<evidence type="ECO:0000313" key="3">
    <source>
        <dbReference type="Proteomes" id="UP000027180"/>
    </source>
</evidence>
<organism evidence="2 3">
    <name type="scientific">Rhizobium etli bv. mimosae str. IE4771</name>
    <dbReference type="NCBI Taxonomy" id="1432050"/>
    <lineage>
        <taxon>Bacteria</taxon>
        <taxon>Pseudomonadati</taxon>
        <taxon>Pseudomonadota</taxon>
        <taxon>Alphaproteobacteria</taxon>
        <taxon>Hyphomicrobiales</taxon>
        <taxon>Rhizobiaceae</taxon>
        <taxon>Rhizobium/Agrobacterium group</taxon>
        <taxon>Rhizobium</taxon>
    </lineage>
</organism>